<dbReference type="EMBL" id="MU129177">
    <property type="protein sequence ID" value="KAF9505058.1"/>
    <property type="molecule type" value="Genomic_DNA"/>
</dbReference>
<sequence>MSVNTALNAISALTIHGLITDTEGANIPMILHRTVAPLDLVPLLRLDEGAPPEVVYGPFIPRPPSTLPETGDLHVQLILGDEKGWGRSSFVHEVNVLPAATLPAHLPPLVLKVARSKRRAEIAREAWFYDELECLQGVVLPRCYGWFEAELAEGQSFSPSTRATGRSSDSEDSNPEWRFEDSKQLTEMSHSRNYVSVLLLEKMGGKLPIGVPLGDDLVKGIYDMYGEIAQLGVDHRDIRYSNMLAAPQGPATLPSLPSPFTGRIYTHRMIDIESCEKTNGEPSILTDWAASWIHSIVRNLPDGCIIEPWD</sequence>
<protein>
    <recommendedName>
        <fullName evidence="4">Protein kinase domain-containing protein</fullName>
    </recommendedName>
</protein>
<dbReference type="AlphaFoldDB" id="A0A9P6DND6"/>
<feature type="region of interest" description="Disordered" evidence="1">
    <location>
        <begin position="157"/>
        <end position="180"/>
    </location>
</feature>
<organism evidence="2 3">
    <name type="scientific">Hydnum rufescens UP504</name>
    <dbReference type="NCBI Taxonomy" id="1448309"/>
    <lineage>
        <taxon>Eukaryota</taxon>
        <taxon>Fungi</taxon>
        <taxon>Dikarya</taxon>
        <taxon>Basidiomycota</taxon>
        <taxon>Agaricomycotina</taxon>
        <taxon>Agaricomycetes</taxon>
        <taxon>Cantharellales</taxon>
        <taxon>Hydnaceae</taxon>
        <taxon>Hydnum</taxon>
    </lineage>
</organism>
<evidence type="ECO:0000313" key="3">
    <source>
        <dbReference type="Proteomes" id="UP000886523"/>
    </source>
</evidence>
<accession>A0A9P6DND6</accession>
<evidence type="ECO:0008006" key="4">
    <source>
        <dbReference type="Google" id="ProtNLM"/>
    </source>
</evidence>
<name>A0A9P6DND6_9AGAM</name>
<dbReference type="Proteomes" id="UP000886523">
    <property type="component" value="Unassembled WGS sequence"/>
</dbReference>
<keyword evidence="3" id="KW-1185">Reference proteome</keyword>
<feature type="compositionally biased region" description="Polar residues" evidence="1">
    <location>
        <begin position="157"/>
        <end position="167"/>
    </location>
</feature>
<evidence type="ECO:0000313" key="2">
    <source>
        <dbReference type="EMBL" id="KAF9505058.1"/>
    </source>
</evidence>
<reference evidence="2" key="1">
    <citation type="journal article" date="2020" name="Nat. Commun.">
        <title>Large-scale genome sequencing of mycorrhizal fungi provides insights into the early evolution of symbiotic traits.</title>
        <authorList>
            <person name="Miyauchi S."/>
            <person name="Kiss E."/>
            <person name="Kuo A."/>
            <person name="Drula E."/>
            <person name="Kohler A."/>
            <person name="Sanchez-Garcia M."/>
            <person name="Morin E."/>
            <person name="Andreopoulos B."/>
            <person name="Barry K.W."/>
            <person name="Bonito G."/>
            <person name="Buee M."/>
            <person name="Carver A."/>
            <person name="Chen C."/>
            <person name="Cichocki N."/>
            <person name="Clum A."/>
            <person name="Culley D."/>
            <person name="Crous P.W."/>
            <person name="Fauchery L."/>
            <person name="Girlanda M."/>
            <person name="Hayes R.D."/>
            <person name="Keri Z."/>
            <person name="LaButti K."/>
            <person name="Lipzen A."/>
            <person name="Lombard V."/>
            <person name="Magnuson J."/>
            <person name="Maillard F."/>
            <person name="Murat C."/>
            <person name="Nolan M."/>
            <person name="Ohm R.A."/>
            <person name="Pangilinan J."/>
            <person name="Pereira M.F."/>
            <person name="Perotto S."/>
            <person name="Peter M."/>
            <person name="Pfister S."/>
            <person name="Riley R."/>
            <person name="Sitrit Y."/>
            <person name="Stielow J.B."/>
            <person name="Szollosi G."/>
            <person name="Zifcakova L."/>
            <person name="Stursova M."/>
            <person name="Spatafora J.W."/>
            <person name="Tedersoo L."/>
            <person name="Vaario L.M."/>
            <person name="Yamada A."/>
            <person name="Yan M."/>
            <person name="Wang P."/>
            <person name="Xu J."/>
            <person name="Bruns T."/>
            <person name="Baldrian P."/>
            <person name="Vilgalys R."/>
            <person name="Dunand C."/>
            <person name="Henrissat B."/>
            <person name="Grigoriev I.V."/>
            <person name="Hibbett D."/>
            <person name="Nagy L.G."/>
            <person name="Martin F.M."/>
        </authorList>
    </citation>
    <scope>NUCLEOTIDE SEQUENCE</scope>
    <source>
        <strain evidence="2">UP504</strain>
    </source>
</reference>
<gene>
    <name evidence="2" type="ORF">BS47DRAFT_1354444</name>
</gene>
<comment type="caution">
    <text evidence="2">The sequence shown here is derived from an EMBL/GenBank/DDBJ whole genome shotgun (WGS) entry which is preliminary data.</text>
</comment>
<evidence type="ECO:0000256" key="1">
    <source>
        <dbReference type="SAM" id="MobiDB-lite"/>
    </source>
</evidence>
<proteinExistence type="predicted"/>
<dbReference type="OrthoDB" id="3067876at2759"/>